<dbReference type="Proteomes" id="UP000004756">
    <property type="component" value="Unassembled WGS sequence"/>
</dbReference>
<gene>
    <name evidence="1" type="ORF">CLOSTASPAR_00576</name>
</gene>
<comment type="caution">
    <text evidence="1">The sequence shown here is derived from an EMBL/GenBank/DDBJ whole genome shotgun (WGS) entry which is preliminary data.</text>
</comment>
<dbReference type="HOGENOM" id="CLU_3249284_0_0_9"/>
<evidence type="ECO:0000313" key="1">
    <source>
        <dbReference type="EMBL" id="EEG57336.1"/>
    </source>
</evidence>
<dbReference type="AlphaFoldDB" id="C0CUC7"/>
<keyword evidence="2" id="KW-1185">Reference proteome</keyword>
<proteinExistence type="predicted"/>
<protein>
    <submittedName>
        <fullName evidence="1">Uncharacterized protein</fullName>
    </submittedName>
</protein>
<evidence type="ECO:0000313" key="2">
    <source>
        <dbReference type="Proteomes" id="UP000004756"/>
    </source>
</evidence>
<sequence>MSFRGDCKNNRMKMGFYRMNPVKAHFFMERERKKCEKNAEIP</sequence>
<name>C0CUC7_9FIRM</name>
<organism evidence="1 2">
    <name type="scientific">[Clostridium] asparagiforme DSM 15981</name>
    <dbReference type="NCBI Taxonomy" id="518636"/>
    <lineage>
        <taxon>Bacteria</taxon>
        <taxon>Bacillati</taxon>
        <taxon>Bacillota</taxon>
        <taxon>Clostridia</taxon>
        <taxon>Lachnospirales</taxon>
        <taxon>Lachnospiraceae</taxon>
        <taxon>Enterocloster</taxon>
    </lineage>
</organism>
<accession>C0CUC7</accession>
<reference evidence="1 2" key="1">
    <citation type="submission" date="2009-02" db="EMBL/GenBank/DDBJ databases">
        <title>Draft genome sequence of Clostridium asparagiforme (DSM 15981).</title>
        <authorList>
            <person name="Sudarsanam P."/>
            <person name="Ley R."/>
            <person name="Guruge J."/>
            <person name="Turnbaugh P.J."/>
            <person name="Mahowald M."/>
            <person name="Liep D."/>
            <person name="Gordon J."/>
        </authorList>
    </citation>
    <scope>NUCLEOTIDE SEQUENCE [LARGE SCALE GENOMIC DNA]</scope>
    <source>
        <strain evidence="1 2">DSM 15981</strain>
    </source>
</reference>
<dbReference type="EMBL" id="ACCJ01000026">
    <property type="protein sequence ID" value="EEG57336.1"/>
    <property type="molecule type" value="Genomic_DNA"/>
</dbReference>